<dbReference type="GO" id="GO:0006298">
    <property type="term" value="P:mismatch repair"/>
    <property type="evidence" value="ECO:0007669"/>
    <property type="project" value="InterPro"/>
</dbReference>
<dbReference type="GO" id="GO:0005524">
    <property type="term" value="F:ATP binding"/>
    <property type="evidence" value="ECO:0007669"/>
    <property type="project" value="UniProtKB-KW"/>
</dbReference>
<dbReference type="PANTHER" id="PTHR11361:SF20">
    <property type="entry name" value="MUTS PROTEIN HOMOLOG 5"/>
    <property type="match status" value="1"/>
</dbReference>
<keyword evidence="4" id="KW-0812">Transmembrane</keyword>
<proteinExistence type="inferred from homology"/>
<dbReference type="GO" id="GO:0005634">
    <property type="term" value="C:nucleus"/>
    <property type="evidence" value="ECO:0007669"/>
    <property type="project" value="TreeGrafter"/>
</dbReference>
<keyword evidence="4" id="KW-1133">Transmembrane helix</keyword>
<dbReference type="InterPro" id="IPR000432">
    <property type="entry name" value="DNA_mismatch_repair_MutS_C"/>
</dbReference>
<evidence type="ECO:0000256" key="2">
    <source>
        <dbReference type="ARBA" id="ARBA00022741"/>
    </source>
</evidence>
<evidence type="ECO:0000313" key="7">
    <source>
        <dbReference type="Proteomes" id="UP000709295"/>
    </source>
</evidence>
<dbReference type="GO" id="GO:0051026">
    <property type="term" value="P:chiasma assembly"/>
    <property type="evidence" value="ECO:0007669"/>
    <property type="project" value="TreeGrafter"/>
</dbReference>
<dbReference type="GO" id="GO:0030983">
    <property type="term" value="F:mismatched DNA binding"/>
    <property type="evidence" value="ECO:0007669"/>
    <property type="project" value="InterPro"/>
</dbReference>
<evidence type="ECO:0000259" key="5">
    <source>
        <dbReference type="PROSITE" id="PS00486"/>
    </source>
</evidence>
<name>A0A8J5JGU3_9STRA</name>
<feature type="transmembrane region" description="Helical" evidence="4">
    <location>
        <begin position="260"/>
        <end position="284"/>
    </location>
</feature>
<dbReference type="InterPro" id="IPR045076">
    <property type="entry name" value="MutS"/>
</dbReference>
<accession>A0A8J5JGU3</accession>
<keyword evidence="2" id="KW-0547">Nucleotide-binding</keyword>
<dbReference type="PANTHER" id="PTHR11361">
    <property type="entry name" value="DNA MISMATCH REPAIR PROTEIN MUTS FAMILY MEMBER"/>
    <property type="match status" value="1"/>
</dbReference>
<keyword evidence="3" id="KW-0067">ATP-binding</keyword>
<gene>
    <name evidence="6" type="ORF">JG688_00001300</name>
</gene>
<keyword evidence="4" id="KW-0472">Membrane</keyword>
<organism evidence="6 7">
    <name type="scientific">Phytophthora aleatoria</name>
    <dbReference type="NCBI Taxonomy" id="2496075"/>
    <lineage>
        <taxon>Eukaryota</taxon>
        <taxon>Sar</taxon>
        <taxon>Stramenopiles</taxon>
        <taxon>Oomycota</taxon>
        <taxon>Peronosporomycetes</taxon>
        <taxon>Peronosporales</taxon>
        <taxon>Peronosporaceae</taxon>
        <taxon>Phytophthora</taxon>
    </lineage>
</organism>
<dbReference type="AlphaFoldDB" id="A0A8J5JGU3"/>
<dbReference type="PROSITE" id="PS00486">
    <property type="entry name" value="DNA_MISMATCH_REPAIR_2"/>
    <property type="match status" value="1"/>
</dbReference>
<sequence>DVDNVVPRLLDFVRVLRKELQFYPVRYINGKANALAVMSNCFVFRPQISEGNTLKAIQARHPLQELLVEHYIPNDIFLDSSDSLKVVTGHNGSGRQTTLHKLKIPADILTILLAPGKSVYLKMVGLLQYMAQIGSFVPADKAEMGLVTKIFTRIQRIVYTRAEHVISMESATVSQSSFTIDCNQMAWMLNHGDGRSLFLVDEFGKGTAELDGVALLVRNHSDSGRSTMKLRSYISAAVTQSSIINYLAKKRFTTRRPRVVLTTHFLVHFLISPCCFFAAMLIAACEQEIFRSDLLEPELIVDQSLPQNGDEQCESSSDTARVVCTVMASTDAPESFSATSNAVPLYELRHGISGHSNALTCAAKCGIPLELVERAQEVLDCSKRGVPISSRRQSAGPSPEEQLAAFFSSIDNWQAAGDDAISRFLTIARMGTK</sequence>
<evidence type="ECO:0000256" key="3">
    <source>
        <dbReference type="ARBA" id="ARBA00022840"/>
    </source>
</evidence>
<protein>
    <recommendedName>
        <fullName evidence="5">DNA mismatch repair proteins mutS family domain-containing protein</fullName>
    </recommendedName>
</protein>
<evidence type="ECO:0000256" key="1">
    <source>
        <dbReference type="ARBA" id="ARBA00006271"/>
    </source>
</evidence>
<reference evidence="6" key="1">
    <citation type="submission" date="2021-01" db="EMBL/GenBank/DDBJ databases">
        <title>Phytophthora aleatoria, a newly-described species from Pinus radiata is distinct from Phytophthora cactorum isolates based on comparative genomics.</title>
        <authorList>
            <person name="Mcdougal R."/>
            <person name="Panda P."/>
            <person name="Williams N."/>
            <person name="Studholme D.J."/>
        </authorList>
    </citation>
    <scope>NUCLEOTIDE SEQUENCE</scope>
    <source>
        <strain evidence="6">NZFS 4037</strain>
    </source>
</reference>
<dbReference type="GO" id="GO:0140664">
    <property type="term" value="F:ATP-dependent DNA damage sensor activity"/>
    <property type="evidence" value="ECO:0007669"/>
    <property type="project" value="InterPro"/>
</dbReference>
<evidence type="ECO:0000313" key="6">
    <source>
        <dbReference type="EMBL" id="KAG6976506.1"/>
    </source>
</evidence>
<feature type="non-terminal residue" evidence="6">
    <location>
        <position position="1"/>
    </location>
</feature>
<comment type="similarity">
    <text evidence="1">Belongs to the DNA mismatch repair MutS family.</text>
</comment>
<dbReference type="Proteomes" id="UP000709295">
    <property type="component" value="Unassembled WGS sequence"/>
</dbReference>
<keyword evidence="7" id="KW-1185">Reference proteome</keyword>
<dbReference type="SMART" id="SM00534">
    <property type="entry name" value="MUTSac"/>
    <property type="match status" value="1"/>
</dbReference>
<feature type="domain" description="DNA mismatch repair proteins mutS family" evidence="5">
    <location>
        <begin position="196"/>
        <end position="212"/>
    </location>
</feature>
<dbReference type="Pfam" id="PF00488">
    <property type="entry name" value="MutS_V"/>
    <property type="match status" value="1"/>
</dbReference>
<dbReference type="EMBL" id="JAENGY010000029">
    <property type="protein sequence ID" value="KAG6976506.1"/>
    <property type="molecule type" value="Genomic_DNA"/>
</dbReference>
<evidence type="ECO:0000256" key="4">
    <source>
        <dbReference type="SAM" id="Phobius"/>
    </source>
</evidence>
<comment type="caution">
    <text evidence="6">The sequence shown here is derived from an EMBL/GenBank/DDBJ whole genome shotgun (WGS) entry which is preliminary data.</text>
</comment>